<feature type="transmembrane region" description="Helical" evidence="2">
    <location>
        <begin position="148"/>
        <end position="167"/>
    </location>
</feature>
<keyword evidence="2" id="KW-0472">Membrane</keyword>
<accession>A0A8I1Y7G0</accession>
<proteinExistence type="predicted"/>
<dbReference type="RefSeq" id="WP_244981034.1">
    <property type="nucleotide sequence ID" value="NZ_JAFICZ010000001.1"/>
</dbReference>
<evidence type="ECO:0000313" key="3">
    <source>
        <dbReference type="EMBL" id="MBP1294647.1"/>
    </source>
</evidence>
<keyword evidence="2" id="KW-1133">Transmembrane helix</keyword>
<dbReference type="Proteomes" id="UP000673383">
    <property type="component" value="Unassembled WGS sequence"/>
</dbReference>
<comment type="caution">
    <text evidence="3">The sequence shown here is derived from an EMBL/GenBank/DDBJ whole genome shotgun (WGS) entry which is preliminary data.</text>
</comment>
<sequence length="214" mass="23648">MIDGGLDIGDLRERMSVAAEPVDEFHLRGAQVGRDRGIAGLQRKRAAQQSLRRLVPRIVYINGAQLEQRTKSRDDLDGHNGPIAKAVGPTRRRGKPDLVEGDWNSIYRHIDLGVVAAKPPKGIEQRIDIRLQPARETFPVRRRFLSEAIGAGGIAQCLFGVAIVLALRRLGFDLQPIGQRRGADGRRIVGTEQTKEIERVGLLAQRATDDSDAR</sequence>
<dbReference type="EMBL" id="JAFICZ010000001">
    <property type="protein sequence ID" value="MBP1294647.1"/>
    <property type="molecule type" value="Genomic_DNA"/>
</dbReference>
<organism evidence="3 4">
    <name type="scientific">Bradyrhizobium elkanii</name>
    <dbReference type="NCBI Taxonomy" id="29448"/>
    <lineage>
        <taxon>Bacteria</taxon>
        <taxon>Pseudomonadati</taxon>
        <taxon>Pseudomonadota</taxon>
        <taxon>Alphaproteobacteria</taxon>
        <taxon>Hyphomicrobiales</taxon>
        <taxon>Nitrobacteraceae</taxon>
        <taxon>Bradyrhizobium</taxon>
    </lineage>
</organism>
<evidence type="ECO:0000256" key="1">
    <source>
        <dbReference type="SAM" id="MobiDB-lite"/>
    </source>
</evidence>
<dbReference type="AlphaFoldDB" id="A0A8I1Y7G0"/>
<evidence type="ECO:0000256" key="2">
    <source>
        <dbReference type="SAM" id="Phobius"/>
    </source>
</evidence>
<evidence type="ECO:0000313" key="4">
    <source>
        <dbReference type="Proteomes" id="UP000673383"/>
    </source>
</evidence>
<name>A0A8I1Y7G0_BRAEL</name>
<keyword evidence="2" id="KW-0812">Transmembrane</keyword>
<feature type="region of interest" description="Disordered" evidence="1">
    <location>
        <begin position="70"/>
        <end position="95"/>
    </location>
</feature>
<protein>
    <submittedName>
        <fullName evidence="3">Uncharacterized protein</fullName>
    </submittedName>
</protein>
<gene>
    <name evidence="3" type="ORF">JOH49_004400</name>
</gene>
<reference evidence="3" key="1">
    <citation type="submission" date="2021-02" db="EMBL/GenBank/DDBJ databases">
        <title>Genomic Encyclopedia of Type Strains, Phase IV (KMG-V): Genome sequencing to study the core and pangenomes of soil and plant-associated prokaryotes.</title>
        <authorList>
            <person name="Whitman W."/>
        </authorList>
    </citation>
    <scope>NUCLEOTIDE SEQUENCE</scope>
    <source>
        <strain evidence="3">USDA 406</strain>
    </source>
</reference>